<keyword evidence="3" id="KW-0408">Iron</keyword>
<keyword evidence="2" id="KW-0479">Metal-binding</keyword>
<dbReference type="Pfam" id="PF01266">
    <property type="entry name" value="DAO"/>
    <property type="match status" value="1"/>
</dbReference>
<keyword evidence="5" id="KW-1015">Disulfide bond</keyword>
<dbReference type="CDD" id="cd03477">
    <property type="entry name" value="Rieske_YhfW_C"/>
    <property type="match status" value="1"/>
</dbReference>
<dbReference type="SUPFAM" id="SSF51905">
    <property type="entry name" value="FAD/NAD(P)-binding domain"/>
    <property type="match status" value="1"/>
</dbReference>
<dbReference type="PRINTS" id="PR00162">
    <property type="entry name" value="RIESKE"/>
</dbReference>
<keyword evidence="1" id="KW-0001">2Fe-2S</keyword>
<keyword evidence="8" id="KW-1185">Reference proteome</keyword>
<dbReference type="GO" id="GO:0016491">
    <property type="term" value="F:oxidoreductase activity"/>
    <property type="evidence" value="ECO:0007669"/>
    <property type="project" value="UniProtKB-KW"/>
</dbReference>
<evidence type="ECO:0000259" key="6">
    <source>
        <dbReference type="PROSITE" id="PS51296"/>
    </source>
</evidence>
<evidence type="ECO:0000256" key="2">
    <source>
        <dbReference type="ARBA" id="ARBA00022723"/>
    </source>
</evidence>
<keyword evidence="7" id="KW-0560">Oxidoreductase</keyword>
<protein>
    <submittedName>
        <fullName evidence="7">FAD-dependent oxidoreductase</fullName>
        <ecNumber evidence="7">1.-.-.-</ecNumber>
    </submittedName>
</protein>
<proteinExistence type="predicted"/>
<dbReference type="Gene3D" id="3.50.50.60">
    <property type="entry name" value="FAD/NAD(P)-binding domain"/>
    <property type="match status" value="1"/>
</dbReference>
<dbReference type="InterPro" id="IPR017941">
    <property type="entry name" value="Rieske_2Fe-2S"/>
</dbReference>
<dbReference type="Pfam" id="PF00355">
    <property type="entry name" value="Rieske"/>
    <property type="match status" value="1"/>
</dbReference>
<dbReference type="RefSeq" id="WP_302036547.1">
    <property type="nucleotide sequence ID" value="NZ_JAUKPO010000002.1"/>
</dbReference>
<comment type="caution">
    <text evidence="7">The sequence shown here is derived from an EMBL/GenBank/DDBJ whole genome shotgun (WGS) entry which is preliminary data.</text>
</comment>
<evidence type="ECO:0000256" key="1">
    <source>
        <dbReference type="ARBA" id="ARBA00022714"/>
    </source>
</evidence>
<dbReference type="EMBL" id="JAUKPO010000002">
    <property type="protein sequence ID" value="MDO1445748.1"/>
    <property type="molecule type" value="Genomic_DNA"/>
</dbReference>
<evidence type="ECO:0000256" key="5">
    <source>
        <dbReference type="ARBA" id="ARBA00023157"/>
    </source>
</evidence>
<dbReference type="Proteomes" id="UP001168528">
    <property type="component" value="Unassembled WGS sequence"/>
</dbReference>
<organism evidence="7 8">
    <name type="scientific">Rhodocytophaga aerolata</name>
    <dbReference type="NCBI Taxonomy" id="455078"/>
    <lineage>
        <taxon>Bacteria</taxon>
        <taxon>Pseudomonadati</taxon>
        <taxon>Bacteroidota</taxon>
        <taxon>Cytophagia</taxon>
        <taxon>Cytophagales</taxon>
        <taxon>Rhodocytophagaceae</taxon>
        <taxon>Rhodocytophaga</taxon>
    </lineage>
</organism>
<dbReference type="PANTHER" id="PTHR13847">
    <property type="entry name" value="SARCOSINE DEHYDROGENASE-RELATED"/>
    <property type="match status" value="1"/>
</dbReference>
<dbReference type="InterPro" id="IPR036188">
    <property type="entry name" value="FAD/NAD-bd_sf"/>
</dbReference>
<dbReference type="InterPro" id="IPR006076">
    <property type="entry name" value="FAD-dep_OxRdtase"/>
</dbReference>
<keyword evidence="4" id="KW-0411">Iron-sulfur</keyword>
<name>A0ABT8R386_9BACT</name>
<dbReference type="Gene3D" id="2.102.10.10">
    <property type="entry name" value="Rieske [2Fe-2S] iron-sulphur domain"/>
    <property type="match status" value="1"/>
</dbReference>
<evidence type="ECO:0000313" key="8">
    <source>
        <dbReference type="Proteomes" id="UP001168528"/>
    </source>
</evidence>
<gene>
    <name evidence="7" type="ORF">Q0590_05775</name>
</gene>
<evidence type="ECO:0000256" key="4">
    <source>
        <dbReference type="ARBA" id="ARBA00023014"/>
    </source>
</evidence>
<dbReference type="InterPro" id="IPR036922">
    <property type="entry name" value="Rieske_2Fe-2S_sf"/>
</dbReference>
<accession>A0ABT8R386</accession>
<evidence type="ECO:0000256" key="3">
    <source>
        <dbReference type="ARBA" id="ARBA00023004"/>
    </source>
</evidence>
<dbReference type="InterPro" id="IPR005805">
    <property type="entry name" value="Rieske_Fe-S_prot_C"/>
</dbReference>
<evidence type="ECO:0000313" key="7">
    <source>
        <dbReference type="EMBL" id="MDO1445748.1"/>
    </source>
</evidence>
<dbReference type="PROSITE" id="PS51296">
    <property type="entry name" value="RIESKE"/>
    <property type="match status" value="1"/>
</dbReference>
<dbReference type="SUPFAM" id="SSF50022">
    <property type="entry name" value="ISP domain"/>
    <property type="match status" value="1"/>
</dbReference>
<sequence length="509" mass="56187">MQNFLKSIWQDASTAPSFHSLTSDLQTDVVVVGAGITGITTAYLLAKQGVKVVVLESDKLGSGCTAFSTGHLTSSLDADYSFVSSAIDKETARKVAFSMQNAINFIEQVCKDENIACDFVRLSAYQYTEDESSVQDVNDGGKATIEAGLNAFFTNTIPLPFSVKRAFELKDQGEFNALKYIYGLAQCIVRDGGQIFEKTHVTDVDDSEPCVVTTKNGQKITAKHVVLATHTPIQFNITQAEMIPYRSYVVAAKVEKDKVAKGLYWDVLKHYHYIRTYEMNGENYLIIGGEDHKVGESGYDENESFRRLEFYAKAKFGITEFSHRWSSQHFEAADGLPYIGRSPFGKNKYIATGFTGDGLTFGVVSALLLSDLLTGKDNPLAKVYAPNRANIVASAKDWVEENLTTMYHFVKDRLTTDASEAAEVPRGEGCIVRVEGKQLAVYRDDNDVVHALSPVCTHMHCIVQWNDSDKSWDCPCHGARFEASTGEVLNGPAVRALTKETISPETKKV</sequence>
<reference evidence="7" key="1">
    <citation type="submission" date="2023-07" db="EMBL/GenBank/DDBJ databases">
        <title>The genome sequence of Rhodocytophaga aerolata KACC 12507.</title>
        <authorList>
            <person name="Zhang X."/>
        </authorList>
    </citation>
    <scope>NUCLEOTIDE SEQUENCE</scope>
    <source>
        <strain evidence="7">KACC 12507</strain>
    </source>
</reference>
<dbReference type="InterPro" id="IPR038010">
    <property type="entry name" value="YhfW_C"/>
</dbReference>
<dbReference type="EC" id="1.-.-.-" evidence="7"/>
<feature type="domain" description="Rieske" evidence="6">
    <location>
        <begin position="416"/>
        <end position="509"/>
    </location>
</feature>
<dbReference type="Gene3D" id="3.30.9.10">
    <property type="entry name" value="D-Amino Acid Oxidase, subunit A, domain 2"/>
    <property type="match status" value="1"/>
</dbReference>